<evidence type="ECO:0000256" key="13">
    <source>
        <dbReference type="HAMAP-Rule" id="MF_00741"/>
    </source>
</evidence>
<protein>
    <recommendedName>
        <fullName evidence="4 13">Phosphoribosylformylglycinamidine cyclo-ligase</fullName>
        <ecNumber evidence="3 13">6.3.3.1</ecNumber>
    </recommendedName>
    <alternativeName>
        <fullName evidence="10 13">AIR synthase</fullName>
    </alternativeName>
    <alternativeName>
        <fullName evidence="11 13">AIRS</fullName>
    </alternativeName>
    <alternativeName>
        <fullName evidence="9 13">Phosphoribosyl-aminoimidazole synthetase</fullName>
    </alternativeName>
</protein>
<dbReference type="Pfam" id="PF02769">
    <property type="entry name" value="AIRS_C"/>
    <property type="match status" value="1"/>
</dbReference>
<keyword evidence="7 13" id="KW-0658">Purine biosynthesis</keyword>
<dbReference type="SUPFAM" id="SSF56042">
    <property type="entry name" value="PurM C-terminal domain-like"/>
    <property type="match status" value="1"/>
</dbReference>
<keyword evidence="17" id="KW-1185">Reference proteome</keyword>
<dbReference type="PANTHER" id="PTHR10520:SF12">
    <property type="entry name" value="TRIFUNCTIONAL PURINE BIOSYNTHETIC PROTEIN ADENOSINE-3"/>
    <property type="match status" value="1"/>
</dbReference>
<dbReference type="GO" id="GO:0005524">
    <property type="term" value="F:ATP binding"/>
    <property type="evidence" value="ECO:0007669"/>
    <property type="project" value="UniProtKB-KW"/>
</dbReference>
<evidence type="ECO:0000313" key="16">
    <source>
        <dbReference type="EMBL" id="VIO74156.1"/>
    </source>
</evidence>
<feature type="domain" description="PurM-like N-terminal" evidence="14">
    <location>
        <begin position="61"/>
        <end position="165"/>
    </location>
</feature>
<sequence>MTERKNGLTYADSGVDIDAGNRLVDLIKPMVRATARPGADAEIGGFGGLFDLKAAGFKDPVLVAATDGVGTKLKIAIETGIHDAIGIDLVAMSVNDLVVQGAEPLFFLDYFACGKLRPEATAAIVAGIAEGCRESGCALIGGETAEMPGLYKDGDYDLGGFAVGAAERGTLLPSGDIAAGDAVIGLASSGVHSNGYSLVRKIVEQSGLGYDAPAPFAPVMTLGAALLTPTRLYVKSCLRAIRETGAVKGLAHITGGGFTDNIPRVLPKHLGVGIDLARLPVLPVFKWLAEQGGIAELELLRTFNCGIGMIAIVKPEAVEQVIEVFTEAGETATLLGEVIEAKGAHTGEHRVVYNGHLDLSA</sequence>
<dbReference type="Gene3D" id="3.30.1330.10">
    <property type="entry name" value="PurM-like, N-terminal domain"/>
    <property type="match status" value="1"/>
</dbReference>
<dbReference type="EC" id="6.3.3.1" evidence="3 13"/>
<keyword evidence="6 13" id="KW-0547">Nucleotide-binding</keyword>
<reference evidence="16" key="1">
    <citation type="submission" date="2019-02" db="EMBL/GenBank/DDBJ databases">
        <authorList>
            <person name="Pothier F.J."/>
        </authorList>
    </citation>
    <scope>NUCLEOTIDE SEQUENCE</scope>
    <source>
        <strain evidence="16">CI-1B</strain>
    </source>
</reference>
<dbReference type="InterPro" id="IPR010918">
    <property type="entry name" value="PurM-like_C_dom"/>
</dbReference>
<dbReference type="RefSeq" id="WP_139862175.1">
    <property type="nucleotide sequence ID" value="NZ_CAADFC020000017.1"/>
</dbReference>
<dbReference type="Gene3D" id="3.90.650.10">
    <property type="entry name" value="PurM-like C-terminal domain"/>
    <property type="match status" value="1"/>
</dbReference>
<proteinExistence type="inferred from homology"/>
<dbReference type="GO" id="GO:0004637">
    <property type="term" value="F:phosphoribosylamine-glycine ligase activity"/>
    <property type="evidence" value="ECO:0007669"/>
    <property type="project" value="TreeGrafter"/>
</dbReference>
<evidence type="ECO:0000256" key="3">
    <source>
        <dbReference type="ARBA" id="ARBA00013047"/>
    </source>
</evidence>
<dbReference type="OrthoDB" id="9777881at2"/>
<dbReference type="NCBIfam" id="TIGR00878">
    <property type="entry name" value="purM"/>
    <property type="match status" value="1"/>
</dbReference>
<dbReference type="Proteomes" id="UP000328092">
    <property type="component" value="Unassembled WGS sequence"/>
</dbReference>
<dbReference type="HAMAP" id="MF_00741">
    <property type="entry name" value="AIRS"/>
    <property type="match status" value="1"/>
</dbReference>
<gene>
    <name evidence="13 16" type="primary">purM</name>
    <name evidence="16" type="ORF">CI1B_51060</name>
</gene>
<dbReference type="AlphaFoldDB" id="A0A508TIM5"/>
<evidence type="ECO:0000256" key="1">
    <source>
        <dbReference type="ARBA" id="ARBA00004686"/>
    </source>
</evidence>
<dbReference type="Pfam" id="PF00586">
    <property type="entry name" value="AIRS"/>
    <property type="match status" value="1"/>
</dbReference>
<dbReference type="FunFam" id="3.90.650.10:FF:000001">
    <property type="entry name" value="Phosphoribosylformylglycinamidine cyclo-ligase"/>
    <property type="match status" value="1"/>
</dbReference>
<dbReference type="GO" id="GO:0005829">
    <property type="term" value="C:cytosol"/>
    <property type="evidence" value="ECO:0007669"/>
    <property type="project" value="TreeGrafter"/>
</dbReference>
<evidence type="ECO:0000256" key="6">
    <source>
        <dbReference type="ARBA" id="ARBA00022741"/>
    </source>
</evidence>
<comment type="pathway">
    <text evidence="1 13">Purine metabolism; IMP biosynthesis via de novo pathway; 5-amino-1-(5-phospho-D-ribosyl)imidazole from N(2)-formyl-N(1)-(5-phospho-D-ribosyl)glycinamide: step 2/2.</text>
</comment>
<dbReference type="SUPFAM" id="SSF55326">
    <property type="entry name" value="PurM N-terminal domain-like"/>
    <property type="match status" value="1"/>
</dbReference>
<organism evidence="16 17">
    <name type="scientific">Bradyrhizobium ivorense</name>
    <dbReference type="NCBI Taxonomy" id="2511166"/>
    <lineage>
        <taxon>Bacteria</taxon>
        <taxon>Pseudomonadati</taxon>
        <taxon>Pseudomonadota</taxon>
        <taxon>Alphaproteobacteria</taxon>
        <taxon>Hyphomicrobiales</taxon>
        <taxon>Nitrobacteraceae</taxon>
        <taxon>Bradyrhizobium</taxon>
    </lineage>
</organism>
<name>A0A508TIM5_9BRAD</name>
<dbReference type="UniPathway" id="UPA00074">
    <property type="reaction ID" value="UER00129"/>
</dbReference>
<keyword evidence="8 13" id="KW-0067">ATP-binding</keyword>
<comment type="subcellular location">
    <subcellularLocation>
        <location evidence="13">Cytoplasm</location>
    </subcellularLocation>
</comment>
<dbReference type="InterPro" id="IPR036676">
    <property type="entry name" value="PurM-like_C_sf"/>
</dbReference>
<evidence type="ECO:0000256" key="9">
    <source>
        <dbReference type="ARBA" id="ARBA00031908"/>
    </source>
</evidence>
<evidence type="ECO:0000259" key="14">
    <source>
        <dbReference type="Pfam" id="PF00586"/>
    </source>
</evidence>
<evidence type="ECO:0000256" key="10">
    <source>
        <dbReference type="ARBA" id="ARBA00032931"/>
    </source>
</evidence>
<accession>A0A508TIM5</accession>
<evidence type="ECO:0000256" key="12">
    <source>
        <dbReference type="ARBA" id="ARBA00049057"/>
    </source>
</evidence>
<dbReference type="PANTHER" id="PTHR10520">
    <property type="entry name" value="TRIFUNCTIONAL PURINE BIOSYNTHETIC PROTEIN ADENOSINE-3-RELATED"/>
    <property type="match status" value="1"/>
</dbReference>
<evidence type="ECO:0000256" key="2">
    <source>
        <dbReference type="ARBA" id="ARBA00010280"/>
    </source>
</evidence>
<dbReference type="GO" id="GO:0046084">
    <property type="term" value="P:adenine biosynthetic process"/>
    <property type="evidence" value="ECO:0007669"/>
    <property type="project" value="TreeGrafter"/>
</dbReference>
<evidence type="ECO:0000256" key="11">
    <source>
        <dbReference type="ARBA" id="ARBA00033093"/>
    </source>
</evidence>
<evidence type="ECO:0000313" key="17">
    <source>
        <dbReference type="Proteomes" id="UP000328092"/>
    </source>
</evidence>
<dbReference type="GO" id="GO:0006189">
    <property type="term" value="P:'de novo' IMP biosynthetic process"/>
    <property type="evidence" value="ECO:0007669"/>
    <property type="project" value="UniProtKB-UniRule"/>
</dbReference>
<evidence type="ECO:0000256" key="8">
    <source>
        <dbReference type="ARBA" id="ARBA00022840"/>
    </source>
</evidence>
<evidence type="ECO:0000256" key="5">
    <source>
        <dbReference type="ARBA" id="ARBA00022598"/>
    </source>
</evidence>
<feature type="domain" description="PurM-like C-terminal" evidence="15">
    <location>
        <begin position="179"/>
        <end position="343"/>
    </location>
</feature>
<dbReference type="EMBL" id="CAADFC020000017">
    <property type="protein sequence ID" value="VIO74156.1"/>
    <property type="molecule type" value="Genomic_DNA"/>
</dbReference>
<dbReference type="InterPro" id="IPR036921">
    <property type="entry name" value="PurM-like_N_sf"/>
</dbReference>
<evidence type="ECO:0000259" key="15">
    <source>
        <dbReference type="Pfam" id="PF02769"/>
    </source>
</evidence>
<keyword evidence="13" id="KW-0963">Cytoplasm</keyword>
<dbReference type="InterPro" id="IPR016188">
    <property type="entry name" value="PurM-like_N"/>
</dbReference>
<comment type="catalytic activity">
    <reaction evidence="12 13">
        <text>2-formamido-N(1)-(5-O-phospho-beta-D-ribosyl)acetamidine + ATP = 5-amino-1-(5-phospho-beta-D-ribosyl)imidazole + ADP + phosphate + H(+)</text>
        <dbReference type="Rhea" id="RHEA:23032"/>
        <dbReference type="ChEBI" id="CHEBI:15378"/>
        <dbReference type="ChEBI" id="CHEBI:30616"/>
        <dbReference type="ChEBI" id="CHEBI:43474"/>
        <dbReference type="ChEBI" id="CHEBI:137981"/>
        <dbReference type="ChEBI" id="CHEBI:147287"/>
        <dbReference type="ChEBI" id="CHEBI:456216"/>
        <dbReference type="EC" id="6.3.3.1"/>
    </reaction>
</comment>
<evidence type="ECO:0000256" key="4">
    <source>
        <dbReference type="ARBA" id="ARBA00020367"/>
    </source>
</evidence>
<dbReference type="GO" id="GO:0004641">
    <property type="term" value="F:phosphoribosylformylglycinamidine cyclo-ligase activity"/>
    <property type="evidence" value="ECO:0007669"/>
    <property type="project" value="UniProtKB-UniRule"/>
</dbReference>
<comment type="caution">
    <text evidence="16">The sequence shown here is derived from an EMBL/GenBank/DDBJ whole genome shotgun (WGS) entry which is preliminary data.</text>
</comment>
<dbReference type="FunFam" id="3.30.1330.10:FF:000001">
    <property type="entry name" value="Phosphoribosylformylglycinamidine cyclo-ligase"/>
    <property type="match status" value="1"/>
</dbReference>
<dbReference type="InterPro" id="IPR004733">
    <property type="entry name" value="PurM_cligase"/>
</dbReference>
<dbReference type="CDD" id="cd02196">
    <property type="entry name" value="PurM"/>
    <property type="match status" value="1"/>
</dbReference>
<keyword evidence="5 13" id="KW-0436">Ligase</keyword>
<evidence type="ECO:0000256" key="7">
    <source>
        <dbReference type="ARBA" id="ARBA00022755"/>
    </source>
</evidence>
<comment type="similarity">
    <text evidence="2 13">Belongs to the AIR synthase family.</text>
</comment>